<dbReference type="AlphaFoldDB" id="A0ABD3BSR9"/>
<keyword evidence="2" id="KW-1185">Reference proteome</keyword>
<comment type="caution">
    <text evidence="1">The sequence shown here is derived from an EMBL/GenBank/DDBJ whole genome shotgun (WGS) entry which is preliminary data.</text>
</comment>
<dbReference type="Proteomes" id="UP001632038">
    <property type="component" value="Unassembled WGS sequence"/>
</dbReference>
<dbReference type="EMBL" id="JAVIJP010000066">
    <property type="protein sequence ID" value="KAL3620268.1"/>
    <property type="molecule type" value="Genomic_DNA"/>
</dbReference>
<organism evidence="1 2">
    <name type="scientific">Castilleja foliolosa</name>
    <dbReference type="NCBI Taxonomy" id="1961234"/>
    <lineage>
        <taxon>Eukaryota</taxon>
        <taxon>Viridiplantae</taxon>
        <taxon>Streptophyta</taxon>
        <taxon>Embryophyta</taxon>
        <taxon>Tracheophyta</taxon>
        <taxon>Spermatophyta</taxon>
        <taxon>Magnoliopsida</taxon>
        <taxon>eudicotyledons</taxon>
        <taxon>Gunneridae</taxon>
        <taxon>Pentapetalae</taxon>
        <taxon>asterids</taxon>
        <taxon>lamiids</taxon>
        <taxon>Lamiales</taxon>
        <taxon>Orobanchaceae</taxon>
        <taxon>Pedicularideae</taxon>
        <taxon>Castillejinae</taxon>
        <taxon>Castilleja</taxon>
    </lineage>
</organism>
<sequence>MDFSHSHLILLYDFFLLPRFLHQPTSQKSSSLQIPYQSVTSHVVGYPLMAPKGELKFALESFWDGYSNSEELHKIGFDLRVLLF</sequence>
<name>A0ABD3BSR9_9LAMI</name>
<reference evidence="2" key="1">
    <citation type="journal article" date="2024" name="IScience">
        <title>Strigolactones Initiate the Formation of Haustorium-like Structures in Castilleja.</title>
        <authorList>
            <person name="Buerger M."/>
            <person name="Peterson D."/>
            <person name="Chory J."/>
        </authorList>
    </citation>
    <scope>NUCLEOTIDE SEQUENCE [LARGE SCALE GENOMIC DNA]</scope>
</reference>
<accession>A0ABD3BSR9</accession>
<gene>
    <name evidence="1" type="ORF">CASFOL_035180</name>
</gene>
<dbReference type="InterPro" id="IPR038071">
    <property type="entry name" value="UROD/MetE-like_sf"/>
</dbReference>
<proteinExistence type="predicted"/>
<evidence type="ECO:0000313" key="2">
    <source>
        <dbReference type="Proteomes" id="UP001632038"/>
    </source>
</evidence>
<dbReference type="SUPFAM" id="SSF51726">
    <property type="entry name" value="UROD/MetE-like"/>
    <property type="match status" value="1"/>
</dbReference>
<protein>
    <submittedName>
        <fullName evidence="1">Uncharacterized protein</fullName>
    </submittedName>
</protein>
<evidence type="ECO:0000313" key="1">
    <source>
        <dbReference type="EMBL" id="KAL3620268.1"/>
    </source>
</evidence>
<dbReference type="Gene3D" id="3.20.20.210">
    <property type="match status" value="1"/>
</dbReference>